<evidence type="ECO:0000313" key="1">
    <source>
        <dbReference type="EMBL" id="MCH6470240.1"/>
    </source>
</evidence>
<sequence length="240" mass="26441">MPSGIRRRIGARESYVLDHGFDAKTVGVDWWNSRLASHGLHQMVQVFKHGQLGRLTRGDLFQLGRAASAPLAAEDDVLTFLWHVLAWGTGASQRGNEKRIQSFARPADRARNVALLKRATELALDGDPAGAYSSLIRRGGGQIAGLGPAFFTKFLYFASEGTTGTRCLILDARVASRLAQAGWTSLPHSGPSYSYNWYTDTYVSYCELLARWANEETARSKSEVWPDEIERALFSGDDGS</sequence>
<gene>
    <name evidence="1" type="ORF">L0M17_09670</name>
</gene>
<organism evidence="1 2">
    <name type="scientific">Sinomonas terrae</name>
    <dbReference type="NCBI Taxonomy" id="2908838"/>
    <lineage>
        <taxon>Bacteria</taxon>
        <taxon>Bacillati</taxon>
        <taxon>Actinomycetota</taxon>
        <taxon>Actinomycetes</taxon>
        <taxon>Micrococcales</taxon>
        <taxon>Micrococcaceae</taxon>
        <taxon>Sinomonas</taxon>
    </lineage>
</organism>
<keyword evidence="2" id="KW-1185">Reference proteome</keyword>
<protein>
    <submittedName>
        <fullName evidence="1">Uncharacterized protein</fullName>
    </submittedName>
</protein>
<dbReference type="Pfam" id="PF21790">
    <property type="entry name" value="OGG"/>
    <property type="match status" value="1"/>
</dbReference>
<name>A0ABS9U0R9_9MICC</name>
<dbReference type="RefSeq" id="WP_241053759.1">
    <property type="nucleotide sequence ID" value="NZ_JAKZBV010000001.1"/>
</dbReference>
<dbReference type="EMBL" id="JAKZBV010000001">
    <property type="protein sequence ID" value="MCH6470240.1"/>
    <property type="molecule type" value="Genomic_DNA"/>
</dbReference>
<dbReference type="Proteomes" id="UP001202922">
    <property type="component" value="Unassembled WGS sequence"/>
</dbReference>
<comment type="caution">
    <text evidence="1">The sequence shown here is derived from an EMBL/GenBank/DDBJ whole genome shotgun (WGS) entry which is preliminary data.</text>
</comment>
<dbReference type="InterPro" id="IPR048868">
    <property type="entry name" value="OGG-like_put"/>
</dbReference>
<reference evidence="1 2" key="1">
    <citation type="submission" date="2022-03" db="EMBL/GenBank/DDBJ databases">
        <title>Sinomonas sp. isolated from a soil.</title>
        <authorList>
            <person name="Han J."/>
            <person name="Kim D.-U."/>
        </authorList>
    </citation>
    <scope>NUCLEOTIDE SEQUENCE [LARGE SCALE GENOMIC DNA]</scope>
    <source>
        <strain evidence="1 2">5-5</strain>
    </source>
</reference>
<accession>A0ABS9U0R9</accession>
<proteinExistence type="predicted"/>
<evidence type="ECO:0000313" key="2">
    <source>
        <dbReference type="Proteomes" id="UP001202922"/>
    </source>
</evidence>